<dbReference type="Proteomes" id="UP001234585">
    <property type="component" value="Plasmid unnamed1"/>
</dbReference>
<keyword evidence="6 7" id="KW-0472">Membrane</keyword>
<dbReference type="AlphaFoldDB" id="A0AA50H7I3"/>
<keyword evidence="2 7" id="KW-0813">Transport</keyword>
<accession>A0AA50H7I3</accession>
<evidence type="ECO:0000256" key="3">
    <source>
        <dbReference type="ARBA" id="ARBA00022475"/>
    </source>
</evidence>
<keyword evidence="3" id="KW-1003">Cell membrane</keyword>
<proteinExistence type="inferred from homology"/>
<keyword evidence="5 7" id="KW-1133">Transmembrane helix</keyword>
<evidence type="ECO:0000256" key="7">
    <source>
        <dbReference type="RuleBase" id="RU363032"/>
    </source>
</evidence>
<feature type="transmembrane region" description="Helical" evidence="7">
    <location>
        <begin position="132"/>
        <end position="149"/>
    </location>
</feature>
<organism evidence="9 10">
    <name type="scientific">Shinella sumterensis</name>
    <dbReference type="NCBI Taxonomy" id="1967501"/>
    <lineage>
        <taxon>Bacteria</taxon>
        <taxon>Pseudomonadati</taxon>
        <taxon>Pseudomonadota</taxon>
        <taxon>Alphaproteobacteria</taxon>
        <taxon>Hyphomicrobiales</taxon>
        <taxon>Rhizobiaceae</taxon>
        <taxon>Shinella</taxon>
    </lineage>
</organism>
<geneLocation type="plasmid" evidence="9 10">
    <name>unnamed1</name>
</geneLocation>
<feature type="transmembrane region" description="Helical" evidence="7">
    <location>
        <begin position="72"/>
        <end position="97"/>
    </location>
</feature>
<dbReference type="PANTHER" id="PTHR43386:SF25">
    <property type="entry name" value="PEPTIDE ABC TRANSPORTER PERMEASE PROTEIN"/>
    <property type="match status" value="1"/>
</dbReference>
<dbReference type="PANTHER" id="PTHR43386">
    <property type="entry name" value="OLIGOPEPTIDE TRANSPORT SYSTEM PERMEASE PROTEIN APPC"/>
    <property type="match status" value="1"/>
</dbReference>
<evidence type="ECO:0000256" key="2">
    <source>
        <dbReference type="ARBA" id="ARBA00022448"/>
    </source>
</evidence>
<dbReference type="InterPro" id="IPR000515">
    <property type="entry name" value="MetI-like"/>
</dbReference>
<dbReference type="CDD" id="cd06261">
    <property type="entry name" value="TM_PBP2"/>
    <property type="match status" value="1"/>
</dbReference>
<name>A0AA50H7I3_9HYPH</name>
<feature type="transmembrane region" description="Helical" evidence="7">
    <location>
        <begin position="234"/>
        <end position="262"/>
    </location>
</feature>
<dbReference type="Pfam" id="PF00528">
    <property type="entry name" value="BPD_transp_1"/>
    <property type="match status" value="1"/>
</dbReference>
<evidence type="ECO:0000259" key="8">
    <source>
        <dbReference type="PROSITE" id="PS50928"/>
    </source>
</evidence>
<evidence type="ECO:0000256" key="4">
    <source>
        <dbReference type="ARBA" id="ARBA00022692"/>
    </source>
</evidence>
<dbReference type="EMBL" id="CP132303">
    <property type="protein sequence ID" value="WLR99543.1"/>
    <property type="molecule type" value="Genomic_DNA"/>
</dbReference>
<feature type="transmembrane region" description="Helical" evidence="7">
    <location>
        <begin position="109"/>
        <end position="126"/>
    </location>
</feature>
<dbReference type="SUPFAM" id="SSF161098">
    <property type="entry name" value="MetI-like"/>
    <property type="match status" value="1"/>
</dbReference>
<feature type="domain" description="ABC transmembrane type-1" evidence="8">
    <location>
        <begin position="70"/>
        <end position="259"/>
    </location>
</feature>
<sequence length="270" mass="28767">MTRTSKLPVSVMLSGIAIALFTAVTALAPVLAPYGVNEIVGISWDPPSLSSPLGTDMIGRDLLSRFIWGARVTILTAAAATLLACLLGASFGILAGLRRGWPDMVLSRFVDLVMAAPTLILAMVLLTILPRSLAFIVAIMALIEATRFYRLARLIAVDTAALDFVESACLRGEKALWIIFREILPNGIMPILAEFGLRFIFTVLFLSTLSFLGLGVQPPLTDWGSLIKENKDGLLFGITAALLPGVAIAVLAIAVTTMVDWITAGENGGR</sequence>
<dbReference type="GO" id="GO:0005886">
    <property type="term" value="C:plasma membrane"/>
    <property type="evidence" value="ECO:0007669"/>
    <property type="project" value="UniProtKB-SubCell"/>
</dbReference>
<dbReference type="InterPro" id="IPR050366">
    <property type="entry name" value="BP-dependent_transpt_permease"/>
</dbReference>
<evidence type="ECO:0000256" key="5">
    <source>
        <dbReference type="ARBA" id="ARBA00022989"/>
    </source>
</evidence>
<dbReference type="Gene3D" id="1.10.3720.10">
    <property type="entry name" value="MetI-like"/>
    <property type="match status" value="1"/>
</dbReference>
<keyword evidence="4 7" id="KW-0812">Transmembrane</keyword>
<reference evidence="9 10" key="1">
    <citation type="submission" date="2023-08" db="EMBL/GenBank/DDBJ databases">
        <title>Pathogen: clinical or host-associated sample.</title>
        <authorList>
            <person name="Hergert J."/>
            <person name="Casey R."/>
            <person name="Wagner J."/>
            <person name="Young E.L."/>
            <person name="Oakeson K.F."/>
        </authorList>
    </citation>
    <scope>NUCLEOTIDE SEQUENCE [LARGE SCALE GENOMIC DNA]</scope>
    <source>
        <strain evidence="9 10">1760953</strain>
        <plasmid evidence="9 10">unnamed1</plasmid>
    </source>
</reference>
<dbReference type="GO" id="GO:0055085">
    <property type="term" value="P:transmembrane transport"/>
    <property type="evidence" value="ECO:0007669"/>
    <property type="project" value="InterPro"/>
</dbReference>
<gene>
    <name evidence="9" type="ORF">Q9313_22465</name>
</gene>
<evidence type="ECO:0000256" key="6">
    <source>
        <dbReference type="ARBA" id="ARBA00023136"/>
    </source>
</evidence>
<dbReference type="PROSITE" id="PS50928">
    <property type="entry name" value="ABC_TM1"/>
    <property type="match status" value="1"/>
</dbReference>
<keyword evidence="9" id="KW-0614">Plasmid</keyword>
<comment type="similarity">
    <text evidence="7">Belongs to the binding-protein-dependent transport system permease family.</text>
</comment>
<evidence type="ECO:0000313" key="10">
    <source>
        <dbReference type="Proteomes" id="UP001234585"/>
    </source>
</evidence>
<evidence type="ECO:0000256" key="1">
    <source>
        <dbReference type="ARBA" id="ARBA00004651"/>
    </source>
</evidence>
<feature type="transmembrane region" description="Helical" evidence="7">
    <location>
        <begin position="195"/>
        <end position="214"/>
    </location>
</feature>
<feature type="transmembrane region" description="Helical" evidence="7">
    <location>
        <begin position="12"/>
        <end position="36"/>
    </location>
</feature>
<protein>
    <submittedName>
        <fullName evidence="9">ABC transporter permease</fullName>
    </submittedName>
</protein>
<comment type="subcellular location">
    <subcellularLocation>
        <location evidence="1 7">Cell membrane</location>
        <topology evidence="1 7">Multi-pass membrane protein</topology>
    </subcellularLocation>
</comment>
<dbReference type="InterPro" id="IPR035906">
    <property type="entry name" value="MetI-like_sf"/>
</dbReference>
<keyword evidence="10" id="KW-1185">Reference proteome</keyword>
<evidence type="ECO:0000313" key="9">
    <source>
        <dbReference type="EMBL" id="WLR99543.1"/>
    </source>
</evidence>